<dbReference type="PRINTS" id="PR00337">
    <property type="entry name" value="LEUILEVALBP"/>
</dbReference>
<organism evidence="7 8">
    <name type="scientific">Biomaibacter acetigenes</name>
    <dbReference type="NCBI Taxonomy" id="2316383"/>
    <lineage>
        <taxon>Bacteria</taxon>
        <taxon>Bacillati</taxon>
        <taxon>Bacillota</taxon>
        <taxon>Clostridia</taxon>
        <taxon>Thermosediminibacterales</taxon>
        <taxon>Tepidanaerobacteraceae</taxon>
        <taxon>Biomaibacter</taxon>
    </lineage>
</organism>
<dbReference type="SUPFAM" id="SSF53822">
    <property type="entry name" value="Periplasmic binding protein-like I"/>
    <property type="match status" value="1"/>
</dbReference>
<dbReference type="Proteomes" id="UP000280960">
    <property type="component" value="Chromosome"/>
</dbReference>
<dbReference type="InterPro" id="IPR000709">
    <property type="entry name" value="Leu_Ile_Val-bd"/>
</dbReference>
<dbReference type="Gene3D" id="3.40.50.2300">
    <property type="match status" value="2"/>
</dbReference>
<dbReference type="AlphaFoldDB" id="A0A3G2R9Y4"/>
<sequence>MTACGGQKQTDNQSGQQSQSQTQSEQSQSSGKEPIKIGHEVALTGDASMWGQSEENALQMEIEKINAAGGVNGRPLKLISYDNRADSIEAVNVAKRLIEQDKVVAIIGPAQSGVANAISSVTEEAKVPFIATTATNPLVTVPKEGQLRKYAFRTCFIDPFQGRVAAQFAYYRLNAKKAAILYDVGSDYSAWLAKYFEDAFKEMKGEIVGKEAFRSGELDYRAMLGKIKQANPDVIFIPTAQKEAALAAKQARDLGIKATLMGGDNWGSPDLITLGGSAVEGGYFVNLASMEDPDIQDFIKEYKAKFNTDPVLPNPVMAIDALYMLVDAIKRAGTTDGPALADALENTSNLKVLTGILTIDPSTHNPLNKPAIIQQVKDGKFIYVEKYVTK</sequence>
<dbReference type="PANTHER" id="PTHR30483:SF6">
    <property type="entry name" value="PERIPLASMIC BINDING PROTEIN OF ABC TRANSPORTER FOR NATURAL AMINO ACIDS"/>
    <property type="match status" value="1"/>
</dbReference>
<evidence type="ECO:0000256" key="5">
    <source>
        <dbReference type="SAM" id="MobiDB-lite"/>
    </source>
</evidence>
<name>A0A3G2R9Y4_9FIRM</name>
<evidence type="ECO:0000313" key="7">
    <source>
        <dbReference type="EMBL" id="AYO32179.1"/>
    </source>
</evidence>
<accession>A0A3G2R9Y4</accession>
<keyword evidence="8" id="KW-1185">Reference proteome</keyword>
<keyword evidence="4" id="KW-0029">Amino-acid transport</keyword>
<evidence type="ECO:0000313" key="8">
    <source>
        <dbReference type="Proteomes" id="UP000280960"/>
    </source>
</evidence>
<evidence type="ECO:0000256" key="1">
    <source>
        <dbReference type="ARBA" id="ARBA00010062"/>
    </source>
</evidence>
<keyword evidence="2" id="KW-0813">Transport</keyword>
<proteinExistence type="inferred from homology"/>
<dbReference type="CDD" id="cd06347">
    <property type="entry name" value="PBP1_ABC_LivK_ligand_binding-like"/>
    <property type="match status" value="1"/>
</dbReference>
<protein>
    <submittedName>
        <fullName evidence="7">ABC transporter substrate-binding protein</fullName>
    </submittedName>
</protein>
<keyword evidence="3" id="KW-0732">Signal</keyword>
<feature type="domain" description="Leucine-binding protein" evidence="6">
    <location>
        <begin position="34"/>
        <end position="379"/>
    </location>
</feature>
<evidence type="ECO:0000259" key="6">
    <source>
        <dbReference type="Pfam" id="PF13458"/>
    </source>
</evidence>
<feature type="region of interest" description="Disordered" evidence="5">
    <location>
        <begin position="1"/>
        <end position="34"/>
    </location>
</feature>
<dbReference type="EMBL" id="CP033169">
    <property type="protein sequence ID" value="AYO32179.1"/>
    <property type="molecule type" value="Genomic_DNA"/>
</dbReference>
<dbReference type="InterPro" id="IPR051010">
    <property type="entry name" value="BCAA_transport"/>
</dbReference>
<reference evidence="7 8" key="1">
    <citation type="submission" date="2018-10" db="EMBL/GenBank/DDBJ databases">
        <authorList>
            <person name="Zhang X."/>
        </authorList>
    </citation>
    <scope>NUCLEOTIDE SEQUENCE [LARGE SCALE GENOMIC DNA]</scope>
    <source>
        <strain evidence="7 8">SK-G1</strain>
    </source>
</reference>
<evidence type="ECO:0000256" key="3">
    <source>
        <dbReference type="ARBA" id="ARBA00022729"/>
    </source>
</evidence>
<dbReference type="Pfam" id="PF13458">
    <property type="entry name" value="Peripla_BP_6"/>
    <property type="match status" value="1"/>
</dbReference>
<dbReference type="KEGG" id="bacg:D2962_03555"/>
<evidence type="ECO:0000256" key="2">
    <source>
        <dbReference type="ARBA" id="ARBA00022448"/>
    </source>
</evidence>
<gene>
    <name evidence="7" type="ORF">D2962_03555</name>
</gene>
<dbReference type="InterPro" id="IPR028081">
    <property type="entry name" value="Leu-bd"/>
</dbReference>
<dbReference type="InterPro" id="IPR028082">
    <property type="entry name" value="Peripla_BP_I"/>
</dbReference>
<dbReference type="GO" id="GO:0006865">
    <property type="term" value="P:amino acid transport"/>
    <property type="evidence" value="ECO:0007669"/>
    <property type="project" value="UniProtKB-KW"/>
</dbReference>
<comment type="similarity">
    <text evidence="1">Belongs to the leucine-binding protein family.</text>
</comment>
<feature type="compositionally biased region" description="Low complexity" evidence="5">
    <location>
        <begin position="7"/>
        <end position="32"/>
    </location>
</feature>
<evidence type="ECO:0000256" key="4">
    <source>
        <dbReference type="ARBA" id="ARBA00022970"/>
    </source>
</evidence>
<dbReference type="PANTHER" id="PTHR30483">
    <property type="entry name" value="LEUCINE-SPECIFIC-BINDING PROTEIN"/>
    <property type="match status" value="1"/>
</dbReference>